<reference evidence="2 3" key="1">
    <citation type="submission" date="2019-11" db="EMBL/GenBank/DDBJ databases">
        <authorList>
            <person name="Li X.-J."/>
            <person name="Feng X.-M."/>
        </authorList>
    </citation>
    <scope>NUCLEOTIDE SEQUENCE [LARGE SCALE GENOMIC DNA]</scope>
    <source>
        <strain evidence="2 3">XMNu-373</strain>
    </source>
</reference>
<dbReference type="EMBL" id="WLZY01000004">
    <property type="protein sequence ID" value="NDL58220.1"/>
    <property type="molecule type" value="Genomic_DNA"/>
</dbReference>
<dbReference type="SUPFAM" id="SSF48452">
    <property type="entry name" value="TPR-like"/>
    <property type="match status" value="1"/>
</dbReference>
<gene>
    <name evidence="2" type="ORF">F7O44_14185</name>
</gene>
<dbReference type="InterPro" id="IPR011990">
    <property type="entry name" value="TPR-like_helical_dom_sf"/>
</dbReference>
<organism evidence="2 3">
    <name type="scientific">Phytoactinopolyspora mesophila</name>
    <dbReference type="NCBI Taxonomy" id="2650750"/>
    <lineage>
        <taxon>Bacteria</taxon>
        <taxon>Bacillati</taxon>
        <taxon>Actinomycetota</taxon>
        <taxon>Actinomycetes</taxon>
        <taxon>Jiangellales</taxon>
        <taxon>Jiangellaceae</taxon>
        <taxon>Phytoactinopolyspora</taxon>
    </lineage>
</organism>
<protein>
    <submittedName>
        <fullName evidence="2">CHAT domain-containing protein</fullName>
    </submittedName>
</protein>
<comment type="caution">
    <text evidence="2">The sequence shown here is derived from an EMBL/GenBank/DDBJ whole genome shotgun (WGS) entry which is preliminary data.</text>
</comment>
<sequence length="868" mass="92561">MRIERAAEELPALAMSEPEATTRRARAILSSGPTPLEATFALHALGIIERNQGRVGVALRYLRRGLRAALADGLDDRRVEVGASLGTALGLAGRRREALAAFDDALNGADYHARARVLVRRGAVRIHLGDFENAYGDNAEAARISSEVGDAIWECRARQNAGAALLHLGRFEEADRELAQAQAMAEANGDPYSAIVALHNRGDIAHRMGWLPKALSMLYEAQQRYETLGVVPPEVVRDIAVVHLAAGLTEEASETADQLVALFEQDHDSALQRADGYIAAAMVHLAAGNPHRALDLARRAERSSRRRQQLEAVQHARFVMLRAQAAAGRVTKRDARAAAALAIELSDRYSSERLDALVLAGRMALTAGLTELARSSFESAAVQRRRGSALRRATAWYAHAQLAKLRGDRATMLRACERGLDVLDTHALSLGALELRARSTVHGTDLAVLGTRQVVDDGSARELLRWTERWRSTIHALPAPSIRHDPALAAELGRFRAAGRDLGRLPGSAREAIRRGIEEKIRRRVHTREGDLSMSRRRFDVGELLDTLGDDLTLASITGVRDENFHVAVARRGRVIRRVAGRVEDVFAELDYARFALRAAALAPAAAAEAMLNGVEASMERLEEILLGPAVELFGDGPVIIVPPGKVQTAPWGALPSLRRRAVTVSPSATAWLRAREAAPSSGARSGRTALIAGADLGSAGAEVPALAGLYPEATMLTGPRATVAATLQAIDGARLAHIGAHGTFRGDSPMFSSLEMADGPVTVLDFEQLEQAPYRLLLTACESGVGSPTGVDELLGLATSLSVLGTTGLLASIVPVSDTACVPFSLVIHEKLVAGADLGDALLAAREAADTPVATATAWAFLALGAA</sequence>
<accession>A0A7K3M4R0</accession>
<dbReference type="InterPro" id="IPR024983">
    <property type="entry name" value="CHAT_dom"/>
</dbReference>
<evidence type="ECO:0000259" key="1">
    <source>
        <dbReference type="Pfam" id="PF12770"/>
    </source>
</evidence>
<evidence type="ECO:0000313" key="2">
    <source>
        <dbReference type="EMBL" id="NDL58220.1"/>
    </source>
</evidence>
<dbReference type="RefSeq" id="WP_162450895.1">
    <property type="nucleotide sequence ID" value="NZ_WLZY01000004.1"/>
</dbReference>
<dbReference type="InterPro" id="IPR019734">
    <property type="entry name" value="TPR_rpt"/>
</dbReference>
<feature type="domain" description="CHAT" evidence="1">
    <location>
        <begin position="618"/>
        <end position="851"/>
    </location>
</feature>
<dbReference type="PANTHER" id="PTHR10098">
    <property type="entry name" value="RAPSYN-RELATED"/>
    <property type="match status" value="1"/>
</dbReference>
<dbReference type="PANTHER" id="PTHR10098:SF106">
    <property type="entry name" value="TETRATRICOPEPTIDE REPEAT PROTEIN 28-LIKE PROTEIN"/>
    <property type="match status" value="1"/>
</dbReference>
<dbReference type="Gene3D" id="1.25.40.10">
    <property type="entry name" value="Tetratricopeptide repeat domain"/>
    <property type="match status" value="2"/>
</dbReference>
<name>A0A7K3M4R0_9ACTN</name>
<dbReference type="Proteomes" id="UP000460435">
    <property type="component" value="Unassembled WGS sequence"/>
</dbReference>
<evidence type="ECO:0000313" key="3">
    <source>
        <dbReference type="Proteomes" id="UP000460435"/>
    </source>
</evidence>
<dbReference type="Pfam" id="PF12770">
    <property type="entry name" value="CHAT"/>
    <property type="match status" value="1"/>
</dbReference>
<dbReference type="SMART" id="SM00028">
    <property type="entry name" value="TPR"/>
    <property type="match status" value="7"/>
</dbReference>
<keyword evidence="3" id="KW-1185">Reference proteome</keyword>
<dbReference type="AlphaFoldDB" id="A0A7K3M4R0"/>
<proteinExistence type="predicted"/>